<name>A0A6A4JZX1_APOLU</name>
<dbReference type="AlphaFoldDB" id="A0A6A4JZX1"/>
<evidence type="ECO:0000256" key="1">
    <source>
        <dbReference type="SAM" id="MobiDB-lite"/>
    </source>
</evidence>
<proteinExistence type="predicted"/>
<gene>
    <name evidence="2" type="ORF">GE061_009680</name>
</gene>
<keyword evidence="3" id="KW-1185">Reference proteome</keyword>
<dbReference type="Proteomes" id="UP000466442">
    <property type="component" value="Unassembled WGS sequence"/>
</dbReference>
<feature type="region of interest" description="Disordered" evidence="1">
    <location>
        <begin position="14"/>
        <end position="66"/>
    </location>
</feature>
<organism evidence="2 3">
    <name type="scientific">Apolygus lucorum</name>
    <name type="common">Small green plant bug</name>
    <name type="synonym">Lygocoris lucorum</name>
    <dbReference type="NCBI Taxonomy" id="248454"/>
    <lineage>
        <taxon>Eukaryota</taxon>
        <taxon>Metazoa</taxon>
        <taxon>Ecdysozoa</taxon>
        <taxon>Arthropoda</taxon>
        <taxon>Hexapoda</taxon>
        <taxon>Insecta</taxon>
        <taxon>Pterygota</taxon>
        <taxon>Neoptera</taxon>
        <taxon>Paraneoptera</taxon>
        <taxon>Hemiptera</taxon>
        <taxon>Heteroptera</taxon>
        <taxon>Panheteroptera</taxon>
        <taxon>Cimicomorpha</taxon>
        <taxon>Miridae</taxon>
        <taxon>Mirini</taxon>
        <taxon>Apolygus</taxon>
    </lineage>
</organism>
<dbReference type="EMBL" id="WIXP02000002">
    <property type="protein sequence ID" value="KAF6214935.1"/>
    <property type="molecule type" value="Genomic_DNA"/>
</dbReference>
<comment type="caution">
    <text evidence="2">The sequence shown here is derived from an EMBL/GenBank/DDBJ whole genome shotgun (WGS) entry which is preliminary data.</text>
</comment>
<accession>A0A6A4JZX1</accession>
<evidence type="ECO:0000313" key="3">
    <source>
        <dbReference type="Proteomes" id="UP000466442"/>
    </source>
</evidence>
<protein>
    <submittedName>
        <fullName evidence="2">Uncharacterized protein</fullName>
    </submittedName>
</protein>
<feature type="compositionally biased region" description="Pro residues" evidence="1">
    <location>
        <begin position="33"/>
        <end position="42"/>
    </location>
</feature>
<sequence length="66" mass="7129">MDWTEISCTLKSLPGLIRKKMERSEEGGGSAPAPTPQPSPKRPPLKKKESATFQLDGATYTIGKGQ</sequence>
<reference evidence="2" key="1">
    <citation type="journal article" date="2021" name="Mol. Ecol. Resour.">
        <title>Apolygus lucorum genome provides insights into omnivorousness and mesophyll feeding.</title>
        <authorList>
            <person name="Liu Y."/>
            <person name="Liu H."/>
            <person name="Wang H."/>
            <person name="Huang T."/>
            <person name="Liu B."/>
            <person name="Yang B."/>
            <person name="Yin L."/>
            <person name="Li B."/>
            <person name="Zhang Y."/>
            <person name="Zhang S."/>
            <person name="Jiang F."/>
            <person name="Zhang X."/>
            <person name="Ren Y."/>
            <person name="Wang B."/>
            <person name="Wang S."/>
            <person name="Lu Y."/>
            <person name="Wu K."/>
            <person name="Fan W."/>
            <person name="Wang G."/>
        </authorList>
    </citation>
    <scope>NUCLEOTIDE SEQUENCE</scope>
    <source>
        <strain evidence="2">12Hb</strain>
    </source>
</reference>
<evidence type="ECO:0000313" key="2">
    <source>
        <dbReference type="EMBL" id="KAF6214935.1"/>
    </source>
</evidence>
<dbReference type="OrthoDB" id="8196838at2759"/>